<name>A0ABT8SY13_9HYPH</name>
<dbReference type="Proteomes" id="UP001169006">
    <property type="component" value="Unassembled WGS sequence"/>
</dbReference>
<dbReference type="EMBL" id="JAUKWQ010000004">
    <property type="protein sequence ID" value="MDO1583359.1"/>
    <property type="molecule type" value="Genomic_DNA"/>
</dbReference>
<comment type="caution">
    <text evidence="1">The sequence shown here is derived from an EMBL/GenBank/DDBJ whole genome shotgun (WGS) entry which is preliminary data.</text>
</comment>
<dbReference type="InterPro" id="IPR015797">
    <property type="entry name" value="NUDIX_hydrolase-like_dom_sf"/>
</dbReference>
<evidence type="ECO:0000313" key="2">
    <source>
        <dbReference type="Proteomes" id="UP001169006"/>
    </source>
</evidence>
<reference evidence="1" key="2">
    <citation type="submission" date="2023-07" db="EMBL/GenBank/DDBJ databases">
        <authorList>
            <person name="Sun H."/>
        </authorList>
    </citation>
    <scope>NUCLEOTIDE SEQUENCE</scope>
    <source>
        <strain evidence="1">05753</strain>
    </source>
</reference>
<dbReference type="RefSeq" id="WP_302077548.1">
    <property type="nucleotide sequence ID" value="NZ_JAUKWQ010000004.1"/>
</dbReference>
<proteinExistence type="predicted"/>
<evidence type="ECO:0000313" key="1">
    <source>
        <dbReference type="EMBL" id="MDO1583359.1"/>
    </source>
</evidence>
<keyword evidence="2" id="KW-1185">Reference proteome</keyword>
<reference evidence="1" key="1">
    <citation type="journal article" date="2015" name="Int. J. Syst. Evol. Microbiol.">
        <title>Rhizobium oryzicola sp. nov., potential plant-growth-promoting endophytic bacteria isolated from rice roots.</title>
        <authorList>
            <person name="Zhang X.X."/>
            <person name="Gao J.S."/>
            <person name="Cao Y.H."/>
            <person name="Sheirdil R.A."/>
            <person name="Wang X.C."/>
            <person name="Zhang L."/>
        </authorList>
    </citation>
    <scope>NUCLEOTIDE SEQUENCE</scope>
    <source>
        <strain evidence="1">05753</strain>
    </source>
</reference>
<organism evidence="1 2">
    <name type="scientific">Rhizobium oryzicola</name>
    <dbReference type="NCBI Taxonomy" id="1232668"/>
    <lineage>
        <taxon>Bacteria</taxon>
        <taxon>Pseudomonadati</taxon>
        <taxon>Pseudomonadota</taxon>
        <taxon>Alphaproteobacteria</taxon>
        <taxon>Hyphomicrobiales</taxon>
        <taxon>Rhizobiaceae</taxon>
        <taxon>Rhizobium/Agrobacterium group</taxon>
        <taxon>Rhizobium</taxon>
    </lineage>
</organism>
<sequence length="61" mass="6898">MGLGSVTERLHFFVGEYEPDDRTSKGGWKWEEGEDIAVLEIVMEEALAMVAPRTIRDAKDD</sequence>
<accession>A0ABT8SY13</accession>
<gene>
    <name evidence="1" type="ORF">Q2T52_14810</name>
</gene>
<dbReference type="Gene3D" id="3.90.79.10">
    <property type="entry name" value="Nucleoside Triphosphate Pyrophosphohydrolase"/>
    <property type="match status" value="1"/>
</dbReference>
<dbReference type="SUPFAM" id="SSF55811">
    <property type="entry name" value="Nudix"/>
    <property type="match status" value="1"/>
</dbReference>
<protein>
    <submittedName>
        <fullName evidence="1">Uncharacterized protein</fullName>
    </submittedName>
</protein>